<keyword evidence="1" id="KW-0614">Plasmid</keyword>
<keyword evidence="2" id="KW-1185">Reference proteome</keyword>
<organism evidence="1 2">
    <name type="scientific">Bergeyella porcorum</name>
    <dbReference type="NCBI Taxonomy" id="1735111"/>
    <lineage>
        <taxon>Bacteria</taxon>
        <taxon>Pseudomonadati</taxon>
        <taxon>Bacteroidota</taxon>
        <taxon>Flavobacteriia</taxon>
        <taxon>Flavobacteriales</taxon>
        <taxon>Weeksellaceae</taxon>
        <taxon>Bergeyella</taxon>
    </lineage>
</organism>
<dbReference type="AlphaFoldDB" id="A0AAU0F2Y1"/>
<name>A0AAU0F2Y1_9FLAO</name>
<gene>
    <name evidence="1" type="ORF">BPO_p0053</name>
</gene>
<dbReference type="Proteomes" id="UP001432059">
    <property type="component" value="Plasmid pQD2021"/>
</dbReference>
<proteinExistence type="predicted"/>
<evidence type="ECO:0000313" key="1">
    <source>
        <dbReference type="EMBL" id="WOC53136.1"/>
    </source>
</evidence>
<sequence length="52" mass="5871">MMMFIKITSSLIKITTVFFDLFEDGSLAALAKGGVGNYAYQWQKESKVHIKI</sequence>
<protein>
    <submittedName>
        <fullName evidence="1">Uncharacterized protein</fullName>
    </submittedName>
</protein>
<accession>A0AAU0F2Y1</accession>
<evidence type="ECO:0000313" key="2">
    <source>
        <dbReference type="Proteomes" id="UP001432059"/>
    </source>
</evidence>
<dbReference type="EMBL" id="CP136427">
    <property type="protein sequence ID" value="WOC53136.1"/>
    <property type="molecule type" value="Genomic_DNA"/>
</dbReference>
<reference evidence="1" key="1">
    <citation type="submission" date="2023-10" db="EMBL/GenBank/DDBJ databases">
        <title>Characterization and whole genome sequencing of a novel strain of Bergeyella porcorum QD2021 isolated from pig.</title>
        <authorList>
            <person name="Liu G."/>
            <person name="Chen C."/>
            <person name="Han X."/>
        </authorList>
    </citation>
    <scope>NUCLEOTIDE SEQUENCE</scope>
    <source>
        <strain evidence="1">QD2021</strain>
        <plasmid evidence="1">pQD2021</plasmid>
    </source>
</reference>
<dbReference type="KEGG" id="bpor:BPO_p0053"/>
<geneLocation type="plasmid" evidence="1 2">
    <name>pQD2021</name>
</geneLocation>